<accession>A0A397SZY4</accession>
<sequence>MLFTTEPTQLRWHLACCSPYGLACPLCLSPDMFLHALIRYTNFQLISGTSGTLHGH</sequence>
<gene>
    <name evidence="1" type="ORF">C1645_772133</name>
</gene>
<reference evidence="1 2" key="1">
    <citation type="submission" date="2018-06" db="EMBL/GenBank/DDBJ databases">
        <title>Comparative genomics reveals the genomic features of Rhizophagus irregularis, R. cerebriforme, R. diaphanum and Gigaspora rosea, and their symbiotic lifestyle signature.</title>
        <authorList>
            <person name="Morin E."/>
            <person name="San Clemente H."/>
            <person name="Chen E.C.H."/>
            <person name="De La Providencia I."/>
            <person name="Hainaut M."/>
            <person name="Kuo A."/>
            <person name="Kohler A."/>
            <person name="Murat C."/>
            <person name="Tang N."/>
            <person name="Roy S."/>
            <person name="Loubradou J."/>
            <person name="Henrissat B."/>
            <person name="Grigoriev I.V."/>
            <person name="Corradi N."/>
            <person name="Roux C."/>
            <person name="Martin F.M."/>
        </authorList>
    </citation>
    <scope>NUCLEOTIDE SEQUENCE [LARGE SCALE GENOMIC DNA]</scope>
    <source>
        <strain evidence="1 2">DAOM 227022</strain>
    </source>
</reference>
<dbReference type="EMBL" id="QKYT01000216">
    <property type="protein sequence ID" value="RIA89545.1"/>
    <property type="molecule type" value="Genomic_DNA"/>
</dbReference>
<keyword evidence="2" id="KW-1185">Reference proteome</keyword>
<proteinExistence type="predicted"/>
<name>A0A397SZY4_9GLOM</name>
<evidence type="ECO:0000313" key="2">
    <source>
        <dbReference type="Proteomes" id="UP000265703"/>
    </source>
</evidence>
<evidence type="ECO:0000313" key="1">
    <source>
        <dbReference type="EMBL" id="RIA89545.1"/>
    </source>
</evidence>
<dbReference type="AlphaFoldDB" id="A0A397SZY4"/>
<comment type="caution">
    <text evidence="1">The sequence shown here is derived from an EMBL/GenBank/DDBJ whole genome shotgun (WGS) entry which is preliminary data.</text>
</comment>
<organism evidence="1 2">
    <name type="scientific">Glomus cerebriforme</name>
    <dbReference type="NCBI Taxonomy" id="658196"/>
    <lineage>
        <taxon>Eukaryota</taxon>
        <taxon>Fungi</taxon>
        <taxon>Fungi incertae sedis</taxon>
        <taxon>Mucoromycota</taxon>
        <taxon>Glomeromycotina</taxon>
        <taxon>Glomeromycetes</taxon>
        <taxon>Glomerales</taxon>
        <taxon>Glomeraceae</taxon>
        <taxon>Glomus</taxon>
    </lineage>
</organism>
<protein>
    <submittedName>
        <fullName evidence="1">Uncharacterized protein</fullName>
    </submittedName>
</protein>
<dbReference type="Proteomes" id="UP000265703">
    <property type="component" value="Unassembled WGS sequence"/>
</dbReference>